<dbReference type="AlphaFoldDB" id="A0ABD3XF89"/>
<evidence type="ECO:0000313" key="3">
    <source>
        <dbReference type="Proteomes" id="UP001634394"/>
    </source>
</evidence>
<evidence type="ECO:0000256" key="1">
    <source>
        <dbReference type="SAM" id="Phobius"/>
    </source>
</evidence>
<comment type="caution">
    <text evidence="2">The sequence shown here is derived from an EMBL/GenBank/DDBJ whole genome shotgun (WGS) entry which is preliminary data.</text>
</comment>
<keyword evidence="1" id="KW-1133">Transmembrane helix</keyword>
<protein>
    <submittedName>
        <fullName evidence="2">Uncharacterized protein</fullName>
    </submittedName>
</protein>
<keyword evidence="1" id="KW-0472">Membrane</keyword>
<accession>A0ABD3XF89</accession>
<proteinExistence type="predicted"/>
<dbReference type="Proteomes" id="UP001634394">
    <property type="component" value="Unassembled WGS sequence"/>
</dbReference>
<name>A0ABD3XF89_SINWO</name>
<gene>
    <name evidence="2" type="ORF">ACJMK2_029784</name>
</gene>
<keyword evidence="1" id="KW-0812">Transmembrane</keyword>
<sequence length="49" mass="5286">MIHGPDGVLARKLAEEDAGSGIICVIILTVPLMYVTLKVKPAKFNTAQY</sequence>
<keyword evidence="3" id="KW-1185">Reference proteome</keyword>
<organism evidence="2 3">
    <name type="scientific">Sinanodonta woodiana</name>
    <name type="common">Chinese pond mussel</name>
    <name type="synonym">Anodonta woodiana</name>
    <dbReference type="NCBI Taxonomy" id="1069815"/>
    <lineage>
        <taxon>Eukaryota</taxon>
        <taxon>Metazoa</taxon>
        <taxon>Spiralia</taxon>
        <taxon>Lophotrochozoa</taxon>
        <taxon>Mollusca</taxon>
        <taxon>Bivalvia</taxon>
        <taxon>Autobranchia</taxon>
        <taxon>Heteroconchia</taxon>
        <taxon>Palaeoheterodonta</taxon>
        <taxon>Unionida</taxon>
        <taxon>Unionoidea</taxon>
        <taxon>Unionidae</taxon>
        <taxon>Unioninae</taxon>
        <taxon>Sinanodonta</taxon>
    </lineage>
</organism>
<evidence type="ECO:0000313" key="2">
    <source>
        <dbReference type="EMBL" id="KAL3883528.1"/>
    </source>
</evidence>
<reference evidence="2 3" key="1">
    <citation type="submission" date="2024-11" db="EMBL/GenBank/DDBJ databases">
        <title>Chromosome-level genome assembly of the freshwater bivalve Anodonta woodiana.</title>
        <authorList>
            <person name="Chen X."/>
        </authorList>
    </citation>
    <scope>NUCLEOTIDE SEQUENCE [LARGE SCALE GENOMIC DNA]</scope>
    <source>
        <strain evidence="2">MN2024</strain>
        <tissue evidence="2">Gills</tissue>
    </source>
</reference>
<dbReference type="EMBL" id="JBJQND010000003">
    <property type="protein sequence ID" value="KAL3883528.1"/>
    <property type="molecule type" value="Genomic_DNA"/>
</dbReference>
<feature type="transmembrane region" description="Helical" evidence="1">
    <location>
        <begin position="18"/>
        <end position="37"/>
    </location>
</feature>